<reference evidence="4" key="1">
    <citation type="journal article" date="2013" name="Proc. Natl. Acad. Sci. U.S.A.">
        <title>Genome structure and metabolic features in the red seaweed Chondrus crispus shed light on evolution of the Archaeplastida.</title>
        <authorList>
            <person name="Collen J."/>
            <person name="Porcel B."/>
            <person name="Carre W."/>
            <person name="Ball S.G."/>
            <person name="Chaparro C."/>
            <person name="Tonon T."/>
            <person name="Barbeyron T."/>
            <person name="Michel G."/>
            <person name="Noel B."/>
            <person name="Valentin K."/>
            <person name="Elias M."/>
            <person name="Artiguenave F."/>
            <person name="Arun A."/>
            <person name="Aury J.M."/>
            <person name="Barbosa-Neto J.F."/>
            <person name="Bothwell J.H."/>
            <person name="Bouget F.Y."/>
            <person name="Brillet L."/>
            <person name="Cabello-Hurtado F."/>
            <person name="Capella-Gutierrez S."/>
            <person name="Charrier B."/>
            <person name="Cladiere L."/>
            <person name="Cock J.M."/>
            <person name="Coelho S.M."/>
            <person name="Colleoni C."/>
            <person name="Czjzek M."/>
            <person name="Da Silva C."/>
            <person name="Delage L."/>
            <person name="Denoeud F."/>
            <person name="Deschamps P."/>
            <person name="Dittami S.M."/>
            <person name="Gabaldon T."/>
            <person name="Gachon C.M."/>
            <person name="Groisillier A."/>
            <person name="Herve C."/>
            <person name="Jabbari K."/>
            <person name="Katinka M."/>
            <person name="Kloareg B."/>
            <person name="Kowalczyk N."/>
            <person name="Labadie K."/>
            <person name="Leblanc C."/>
            <person name="Lopez P.J."/>
            <person name="McLachlan D.H."/>
            <person name="Meslet-Cladiere L."/>
            <person name="Moustafa A."/>
            <person name="Nehr Z."/>
            <person name="Nyvall Collen P."/>
            <person name="Panaud O."/>
            <person name="Partensky F."/>
            <person name="Poulain J."/>
            <person name="Rensing S.A."/>
            <person name="Rousvoal S."/>
            <person name="Samson G."/>
            <person name="Symeonidi A."/>
            <person name="Weissenbach J."/>
            <person name="Zambounis A."/>
            <person name="Wincker P."/>
            <person name="Boyen C."/>
        </authorList>
    </citation>
    <scope>NUCLEOTIDE SEQUENCE [LARGE SCALE GENOMIC DNA]</scope>
    <source>
        <strain evidence="4">cv. Stackhouse</strain>
    </source>
</reference>
<dbReference type="RefSeq" id="XP_005710089.1">
    <property type="nucleotide sequence ID" value="XM_005710032.1"/>
</dbReference>
<dbReference type="PIRSF" id="PIRSF000126">
    <property type="entry name" value="11-beta-HSD1"/>
    <property type="match status" value="1"/>
</dbReference>
<dbReference type="InterPro" id="IPR002347">
    <property type="entry name" value="SDR_fam"/>
</dbReference>
<dbReference type="Proteomes" id="UP000012073">
    <property type="component" value="Unassembled WGS sequence"/>
</dbReference>
<proteinExistence type="predicted"/>
<dbReference type="STRING" id="2769.R7QQX7"/>
<accession>R7QQX7</accession>
<dbReference type="AlphaFoldDB" id="R7QQX7"/>
<name>R7QQX7_CHOCR</name>
<sequence>MDLAALCGYFCCGCGIACLLSVALYLTPIIYLTLIAKPQDFRKKYGAWAVVTGGSSGIGKAVTRKLASQGVNVCIVALDDDLLRITHTELQKEFPSVELRAVPVDLGSEPDAYMAKIATATEDVRVSILINNAGFLLMGFFDQRPMEQHIANIECNALAAMRLTHYFYNRMVNQNIKGCITFTSSAAFFMPAPFASMYGATKAMISQFAVSLALEANSQGIDITVFHPSYTHSNLYAKTPKLDVVTFLSKFGWTPEDVANVIFASAGRVVVRDMGVYAIATNMLSRYIDSGSLAKFIMPFVESMAPPGAIAERGKKEN</sequence>
<dbReference type="InterPro" id="IPR036291">
    <property type="entry name" value="NAD(P)-bd_dom_sf"/>
</dbReference>
<keyword evidence="2" id="KW-1133">Transmembrane helix</keyword>
<dbReference type="PANTHER" id="PTHR43899:SF4">
    <property type="entry name" value="17 BETA-HYDROXYSTEROID DEHYDROGENASE TYPE 3"/>
    <property type="match status" value="1"/>
</dbReference>
<keyword evidence="2" id="KW-0472">Membrane</keyword>
<dbReference type="Pfam" id="PF00106">
    <property type="entry name" value="adh_short"/>
    <property type="match status" value="1"/>
</dbReference>
<gene>
    <name evidence="3" type="ORF">CHC_T00000399001</name>
</gene>
<dbReference type="PRINTS" id="PR00081">
    <property type="entry name" value="GDHRDH"/>
</dbReference>
<dbReference type="CDD" id="cd05233">
    <property type="entry name" value="SDR_c"/>
    <property type="match status" value="1"/>
</dbReference>
<dbReference type="Gene3D" id="3.40.50.720">
    <property type="entry name" value="NAD(P)-binding Rossmann-like Domain"/>
    <property type="match status" value="1"/>
</dbReference>
<keyword evidence="2" id="KW-0812">Transmembrane</keyword>
<evidence type="ECO:0000256" key="2">
    <source>
        <dbReference type="SAM" id="Phobius"/>
    </source>
</evidence>
<dbReference type="OMA" id="LMSGPIQ"/>
<dbReference type="PhylomeDB" id="R7QQX7"/>
<dbReference type="GeneID" id="17317809"/>
<evidence type="ECO:0000256" key="1">
    <source>
        <dbReference type="ARBA" id="ARBA00023002"/>
    </source>
</evidence>
<dbReference type="KEGG" id="ccp:CHC_T00000399001"/>
<dbReference type="InterPro" id="IPR051019">
    <property type="entry name" value="VLCFA-Steroid_DH"/>
</dbReference>
<dbReference type="OrthoDB" id="5545019at2759"/>
<dbReference type="GO" id="GO:0016491">
    <property type="term" value="F:oxidoreductase activity"/>
    <property type="evidence" value="ECO:0007669"/>
    <property type="project" value="UniProtKB-KW"/>
</dbReference>
<keyword evidence="4" id="KW-1185">Reference proteome</keyword>
<feature type="transmembrane region" description="Helical" evidence="2">
    <location>
        <begin position="6"/>
        <end position="34"/>
    </location>
</feature>
<dbReference type="EMBL" id="HG002073">
    <property type="protein sequence ID" value="CDF39795.1"/>
    <property type="molecule type" value="Genomic_DNA"/>
</dbReference>
<evidence type="ECO:0000313" key="3">
    <source>
        <dbReference type="EMBL" id="CDF39795.1"/>
    </source>
</evidence>
<organism evidence="3 4">
    <name type="scientific">Chondrus crispus</name>
    <name type="common">Carrageen Irish moss</name>
    <name type="synonym">Polymorpha crispa</name>
    <dbReference type="NCBI Taxonomy" id="2769"/>
    <lineage>
        <taxon>Eukaryota</taxon>
        <taxon>Rhodophyta</taxon>
        <taxon>Florideophyceae</taxon>
        <taxon>Rhodymeniophycidae</taxon>
        <taxon>Gigartinales</taxon>
        <taxon>Gigartinaceae</taxon>
        <taxon>Chondrus</taxon>
    </lineage>
</organism>
<protein>
    <submittedName>
        <fullName evidence="3">Uncharacterized protein</fullName>
    </submittedName>
</protein>
<dbReference type="SUPFAM" id="SSF51735">
    <property type="entry name" value="NAD(P)-binding Rossmann-fold domains"/>
    <property type="match status" value="1"/>
</dbReference>
<keyword evidence="1" id="KW-0560">Oxidoreductase</keyword>
<evidence type="ECO:0000313" key="4">
    <source>
        <dbReference type="Proteomes" id="UP000012073"/>
    </source>
</evidence>
<dbReference type="PANTHER" id="PTHR43899">
    <property type="entry name" value="RH59310P"/>
    <property type="match status" value="1"/>
</dbReference>
<dbReference type="Gramene" id="CDF39795">
    <property type="protein sequence ID" value="CDF39795"/>
    <property type="gene ID" value="CHC_T00000399001"/>
</dbReference>